<protein>
    <submittedName>
        <fullName evidence="1">CRISPR-associated protein Csy3</fullName>
    </submittedName>
</protein>
<dbReference type="Pfam" id="PF09615">
    <property type="entry name" value="Cas_Csy3"/>
    <property type="match status" value="1"/>
</dbReference>
<dbReference type="AlphaFoldDB" id="A0A554XEZ2"/>
<proteinExistence type="predicted"/>
<reference evidence="1 2" key="1">
    <citation type="submission" date="2019-07" db="EMBL/GenBank/DDBJ databases">
        <title>Tepidimonas charontis SPSP-6 draft genome.</title>
        <authorList>
            <person name="Da Costa M.S."/>
            <person name="Froufe H.J.C."/>
            <person name="Egas C."/>
            <person name="Albuquerque L."/>
        </authorList>
    </citation>
    <scope>NUCLEOTIDE SEQUENCE [LARGE SCALE GENOMIC DNA]</scope>
    <source>
        <strain evidence="1 2">SPSP-6</strain>
    </source>
</reference>
<evidence type="ECO:0000313" key="2">
    <source>
        <dbReference type="Proteomes" id="UP000318294"/>
    </source>
</evidence>
<comment type="caution">
    <text evidence="1">The sequence shown here is derived from an EMBL/GenBank/DDBJ whole genome shotgun (WGS) entry which is preliminary data.</text>
</comment>
<name>A0A554XEZ2_9BURK</name>
<dbReference type="InterPro" id="IPR013399">
    <property type="entry name" value="CRISPR-assoc_prot_Csy3"/>
</dbReference>
<dbReference type="NCBIfam" id="TIGR02566">
    <property type="entry name" value="cas_Csy3"/>
    <property type="match status" value="1"/>
</dbReference>
<keyword evidence="2" id="KW-1185">Reference proteome</keyword>
<gene>
    <name evidence="1" type="primary">csy3</name>
    <name evidence="1" type="ORF">Tchar_01386</name>
</gene>
<sequence length="269" mass="30547">MRTLLLEHLLFACNDNAFRTYLKTFIDRFADSEEMRELCRRYARNILNGRWLWRNRLLGKSIAVSVKEIGGGETMEVDALSVPLTFESGYSDAENKLAEWLFIGFTQQPMQFEVCARIDFGMTGAIEVFPSQNFVSDKPDGFARSLYKLKRMSRQDLLRIMRNDNADTYAADIVDVGVAAIRDHKIGNAIRTIDTWYAANSDASPIPVEPRGANIERDMYMRASRNDLFTYLTSLDDLQRSIVGINHEAAFVLACMIRGFLAGEIVQAT</sequence>
<organism evidence="1 2">
    <name type="scientific">Tepidimonas charontis</name>
    <dbReference type="NCBI Taxonomy" id="2267262"/>
    <lineage>
        <taxon>Bacteria</taxon>
        <taxon>Pseudomonadati</taxon>
        <taxon>Pseudomonadota</taxon>
        <taxon>Betaproteobacteria</taxon>
        <taxon>Burkholderiales</taxon>
        <taxon>Tepidimonas</taxon>
    </lineage>
</organism>
<dbReference type="Proteomes" id="UP000318294">
    <property type="component" value="Unassembled WGS sequence"/>
</dbReference>
<evidence type="ECO:0000313" key="1">
    <source>
        <dbReference type="EMBL" id="TSE34411.1"/>
    </source>
</evidence>
<accession>A0A554XEZ2</accession>
<dbReference type="EMBL" id="VJON01000019">
    <property type="protein sequence ID" value="TSE34411.1"/>
    <property type="molecule type" value="Genomic_DNA"/>
</dbReference>